<dbReference type="SUPFAM" id="SSF48726">
    <property type="entry name" value="Immunoglobulin"/>
    <property type="match status" value="2"/>
</dbReference>
<keyword evidence="1" id="KW-1015">Disulfide bond</keyword>
<accession>A0AAR2JP86</accession>
<reference evidence="5 6" key="1">
    <citation type="submission" date="2020-10" db="EMBL/GenBank/DDBJ databases">
        <title>Pygocentrus nattereri (red-bellied piranha) genome, fPygNat1, primary haplotype.</title>
        <authorList>
            <person name="Myers G."/>
            <person name="Meyer A."/>
            <person name="Karagic N."/>
            <person name="Pippel M."/>
            <person name="Winkler S."/>
            <person name="Tracey A."/>
            <person name="Wood J."/>
            <person name="Formenti G."/>
            <person name="Howe K."/>
            <person name="Fedrigo O."/>
            <person name="Jarvis E.D."/>
        </authorList>
    </citation>
    <scope>NUCLEOTIDE SEQUENCE [LARGE SCALE GENOMIC DNA]</scope>
</reference>
<evidence type="ECO:0000313" key="6">
    <source>
        <dbReference type="Proteomes" id="UP001501920"/>
    </source>
</evidence>
<feature type="compositionally biased region" description="Low complexity" evidence="2">
    <location>
        <begin position="249"/>
        <end position="274"/>
    </location>
</feature>
<dbReference type="Proteomes" id="UP001501920">
    <property type="component" value="Chromosome 18"/>
</dbReference>
<organism evidence="5 6">
    <name type="scientific">Pygocentrus nattereri</name>
    <name type="common">Red-bellied piranha</name>
    <dbReference type="NCBI Taxonomy" id="42514"/>
    <lineage>
        <taxon>Eukaryota</taxon>
        <taxon>Metazoa</taxon>
        <taxon>Chordata</taxon>
        <taxon>Craniata</taxon>
        <taxon>Vertebrata</taxon>
        <taxon>Euteleostomi</taxon>
        <taxon>Actinopterygii</taxon>
        <taxon>Neopterygii</taxon>
        <taxon>Teleostei</taxon>
        <taxon>Ostariophysi</taxon>
        <taxon>Characiformes</taxon>
        <taxon>Characoidei</taxon>
        <taxon>Pygocentrus</taxon>
    </lineage>
</organism>
<dbReference type="Pfam" id="PF08205">
    <property type="entry name" value="C2-set_2"/>
    <property type="match status" value="1"/>
</dbReference>
<dbReference type="PANTHER" id="PTHR47118">
    <property type="entry name" value="CYTOTOXIC AND REGULATORY T-CELL MOLECULE"/>
    <property type="match status" value="1"/>
</dbReference>
<keyword evidence="3" id="KW-1133">Transmembrane helix</keyword>
<dbReference type="InterPro" id="IPR013162">
    <property type="entry name" value="CD80_C2-set"/>
</dbReference>
<dbReference type="GO" id="GO:0008037">
    <property type="term" value="P:cell recognition"/>
    <property type="evidence" value="ECO:0007669"/>
    <property type="project" value="TreeGrafter"/>
</dbReference>
<dbReference type="Ensembl" id="ENSPNAT00000056803.1">
    <property type="protein sequence ID" value="ENSPNAP00000051671.1"/>
    <property type="gene ID" value="ENSPNAG00000019387.2"/>
</dbReference>
<dbReference type="InterPro" id="IPR007110">
    <property type="entry name" value="Ig-like_dom"/>
</dbReference>
<dbReference type="GO" id="GO:0005886">
    <property type="term" value="C:plasma membrane"/>
    <property type="evidence" value="ECO:0007669"/>
    <property type="project" value="TreeGrafter"/>
</dbReference>
<feature type="region of interest" description="Disordered" evidence="2">
    <location>
        <begin position="249"/>
        <end position="284"/>
    </location>
</feature>
<dbReference type="InterPro" id="IPR036179">
    <property type="entry name" value="Ig-like_dom_sf"/>
</dbReference>
<keyword evidence="3" id="KW-0472">Membrane</keyword>
<feature type="region of interest" description="Disordered" evidence="2">
    <location>
        <begin position="325"/>
        <end position="357"/>
    </location>
</feature>
<feature type="region of interest" description="Disordered" evidence="2">
    <location>
        <begin position="211"/>
        <end position="236"/>
    </location>
</feature>
<reference evidence="5" key="3">
    <citation type="submission" date="2025-09" db="UniProtKB">
        <authorList>
            <consortium name="Ensembl"/>
        </authorList>
    </citation>
    <scope>IDENTIFICATION</scope>
</reference>
<dbReference type="InterPro" id="IPR053096">
    <property type="entry name" value="CRTAM"/>
</dbReference>
<protein>
    <recommendedName>
        <fullName evidence="4">Ig-like domain-containing protein</fullName>
    </recommendedName>
</protein>
<proteinExistence type="predicted"/>
<dbReference type="InterPro" id="IPR013783">
    <property type="entry name" value="Ig-like_fold"/>
</dbReference>
<feature type="compositionally biased region" description="Polar residues" evidence="2">
    <location>
        <begin position="226"/>
        <end position="236"/>
    </location>
</feature>
<dbReference type="GO" id="GO:0002355">
    <property type="term" value="P:detection of tumor cell"/>
    <property type="evidence" value="ECO:0007669"/>
    <property type="project" value="TreeGrafter"/>
</dbReference>
<reference evidence="5" key="2">
    <citation type="submission" date="2025-08" db="UniProtKB">
        <authorList>
            <consortium name="Ensembl"/>
        </authorList>
    </citation>
    <scope>IDENTIFICATION</scope>
</reference>
<evidence type="ECO:0000313" key="5">
    <source>
        <dbReference type="Ensembl" id="ENSPNAP00000051671.1"/>
    </source>
</evidence>
<dbReference type="PANTHER" id="PTHR47118:SF1">
    <property type="entry name" value="CYTOTOXIC AND REGULATORY T-CELL MOLECULE"/>
    <property type="match status" value="1"/>
</dbReference>
<feature type="transmembrane region" description="Helical" evidence="3">
    <location>
        <begin position="292"/>
        <end position="314"/>
    </location>
</feature>
<dbReference type="PROSITE" id="PS50835">
    <property type="entry name" value="IG_LIKE"/>
    <property type="match status" value="1"/>
</dbReference>
<feature type="compositionally biased region" description="Low complexity" evidence="2">
    <location>
        <begin position="211"/>
        <end position="221"/>
    </location>
</feature>
<dbReference type="GO" id="GO:0002860">
    <property type="term" value="P:positive regulation of natural killer cell mediated cytotoxicity directed against tumor cell target"/>
    <property type="evidence" value="ECO:0007669"/>
    <property type="project" value="TreeGrafter"/>
</dbReference>
<sequence length="406" mass="44982">MKGQTLTLTCPIKNINGSDHVEWRNPDGFLMFFNKHRALKDMRNEIVALTQSQYSVRISDITFKDGGVYKCLHYSHRVMTKRYKVVVLSGPVLEKTEHEDKTIIKCSASANGHPPRLSWLLENGLEMEAQPNYVLENTSNKHTAVSLLHVKIHKRRVTVKCLAQHLALRGSPLIDFVHIGNQGEETSPTPGYISTTTEKVVTPTLVPRFSSTSFSSPTYSSGHLESGTTEGQMTGVSATSYNNTMAVNETTESVSETTEGTSQNTTTDSSNSTSGADVGKKDPIQNKKGNSALLVLLVTCLIFCLIVVLAFFLLRLRRAHLAWKQENEETDQSVESSRSKSSNEEKQKQNQQQRGQGFCNTNFTKYKVEEAAQSEAGTTPGAVEVPVEKPHSNNTVLRSCIRETEL</sequence>
<evidence type="ECO:0000256" key="3">
    <source>
        <dbReference type="SAM" id="Phobius"/>
    </source>
</evidence>
<evidence type="ECO:0000256" key="1">
    <source>
        <dbReference type="ARBA" id="ARBA00023157"/>
    </source>
</evidence>
<keyword evidence="6" id="KW-1185">Reference proteome</keyword>
<dbReference type="AlphaFoldDB" id="A0AAR2JP86"/>
<keyword evidence="3" id="KW-0812">Transmembrane</keyword>
<feature type="domain" description="Ig-like" evidence="4">
    <location>
        <begin position="1"/>
        <end position="71"/>
    </location>
</feature>
<dbReference type="GeneTree" id="ENSGT00940000159804"/>
<gene>
    <name evidence="5" type="primary">CRTAM</name>
</gene>
<evidence type="ECO:0000256" key="2">
    <source>
        <dbReference type="SAM" id="MobiDB-lite"/>
    </source>
</evidence>
<name>A0AAR2JP86_PYGNA</name>
<feature type="compositionally biased region" description="Basic and acidic residues" evidence="2">
    <location>
        <begin position="337"/>
        <end position="348"/>
    </location>
</feature>
<dbReference type="Gene3D" id="2.60.40.10">
    <property type="entry name" value="Immunoglobulins"/>
    <property type="match status" value="1"/>
</dbReference>
<evidence type="ECO:0000259" key="4">
    <source>
        <dbReference type="PROSITE" id="PS50835"/>
    </source>
</evidence>
<dbReference type="GO" id="GO:0005102">
    <property type="term" value="F:signaling receptor binding"/>
    <property type="evidence" value="ECO:0007669"/>
    <property type="project" value="TreeGrafter"/>
</dbReference>